<dbReference type="PROSITE" id="PS51257">
    <property type="entry name" value="PROKAR_LIPOPROTEIN"/>
    <property type="match status" value="1"/>
</dbReference>
<evidence type="ECO:0000256" key="1">
    <source>
        <dbReference type="SAM" id="MobiDB-lite"/>
    </source>
</evidence>
<accession>A0A0P7AE14</accession>
<reference evidence="3 4" key="1">
    <citation type="submission" date="2015-09" db="EMBL/GenBank/DDBJ databases">
        <title>Genome sequence of the marine flavobacterium Croceitalea dokdonensis DOKDO 023 that contains proton- and sodium-pumping rhodopsins.</title>
        <authorList>
            <person name="Kwon S.-K."/>
            <person name="Lee H.K."/>
            <person name="Kwak M.-J."/>
            <person name="Kim J.F."/>
        </authorList>
    </citation>
    <scope>NUCLEOTIDE SEQUENCE [LARGE SCALE GENOMIC DNA]</scope>
    <source>
        <strain evidence="3 4">DOKDO 023</strain>
    </source>
</reference>
<dbReference type="STRING" id="1300341.I595_3346"/>
<gene>
    <name evidence="3" type="ORF">I595_3346</name>
</gene>
<sequence>MRFIFFLALSLAIACSSKATEDNLIEMEPRGPEGTVDEDGNGSSAQNSDPLFTNSIVSTEIDFIRSGDSDSFLSITYEGQAEKEMPDSRNDQLFDTAAFVFKANFSAGVTVEIWAHSSFGNENVAKENADKIVNRLGKLPPFMLNKLSHVVLHKGDAGAFAESESNFFVVYSENIDVRISNKDLEETVFHESVHATLDAVHLQRAEWRDAQQRDGTFITQYAMENADKEDMAETALFVYTMVKHPGRLAPDTEAWVRTNIPNRYNFLKTIFE</sequence>
<evidence type="ECO:0000313" key="4">
    <source>
        <dbReference type="Proteomes" id="UP000050280"/>
    </source>
</evidence>
<feature type="chain" id="PRO_5006134779" evidence="2">
    <location>
        <begin position="20"/>
        <end position="272"/>
    </location>
</feature>
<feature type="compositionally biased region" description="Polar residues" evidence="1">
    <location>
        <begin position="41"/>
        <end position="51"/>
    </location>
</feature>
<proteinExistence type="predicted"/>
<name>A0A0P7AE14_9FLAO</name>
<dbReference type="EMBL" id="LDJX01000008">
    <property type="protein sequence ID" value="KPM30525.1"/>
    <property type="molecule type" value="Genomic_DNA"/>
</dbReference>
<protein>
    <submittedName>
        <fullName evidence="3">Uncharacterized protein</fullName>
    </submittedName>
</protein>
<dbReference type="Proteomes" id="UP000050280">
    <property type="component" value="Unassembled WGS sequence"/>
</dbReference>
<keyword evidence="4" id="KW-1185">Reference proteome</keyword>
<keyword evidence="2" id="KW-0732">Signal</keyword>
<feature type="region of interest" description="Disordered" evidence="1">
    <location>
        <begin position="24"/>
        <end position="51"/>
    </location>
</feature>
<dbReference type="AlphaFoldDB" id="A0A0P7AE14"/>
<evidence type="ECO:0000313" key="3">
    <source>
        <dbReference type="EMBL" id="KPM30525.1"/>
    </source>
</evidence>
<feature type="signal peptide" evidence="2">
    <location>
        <begin position="1"/>
        <end position="19"/>
    </location>
</feature>
<organism evidence="3 4">
    <name type="scientific">Croceitalea dokdonensis DOKDO 023</name>
    <dbReference type="NCBI Taxonomy" id="1300341"/>
    <lineage>
        <taxon>Bacteria</taxon>
        <taxon>Pseudomonadati</taxon>
        <taxon>Bacteroidota</taxon>
        <taxon>Flavobacteriia</taxon>
        <taxon>Flavobacteriales</taxon>
        <taxon>Flavobacteriaceae</taxon>
        <taxon>Croceitalea</taxon>
    </lineage>
</organism>
<evidence type="ECO:0000256" key="2">
    <source>
        <dbReference type="SAM" id="SignalP"/>
    </source>
</evidence>
<comment type="caution">
    <text evidence="3">The sequence shown here is derived from an EMBL/GenBank/DDBJ whole genome shotgun (WGS) entry which is preliminary data.</text>
</comment>